<dbReference type="RefSeq" id="WP_232182600.1">
    <property type="nucleotide sequence ID" value="NZ_JAIOAP010000001.1"/>
</dbReference>
<dbReference type="InterPro" id="IPR000515">
    <property type="entry name" value="MetI-like"/>
</dbReference>
<dbReference type="Pfam" id="PF00528">
    <property type="entry name" value="BPD_transp_1"/>
    <property type="match status" value="1"/>
</dbReference>
<name>A0ABV1KMK1_9BACL</name>
<feature type="transmembrane region" description="Helical" evidence="6">
    <location>
        <begin position="12"/>
        <end position="30"/>
    </location>
</feature>
<keyword evidence="2 6" id="KW-0813">Transport</keyword>
<dbReference type="Proteomes" id="UP001493487">
    <property type="component" value="Unassembled WGS sequence"/>
</dbReference>
<evidence type="ECO:0000256" key="5">
    <source>
        <dbReference type="ARBA" id="ARBA00023136"/>
    </source>
</evidence>
<proteinExistence type="inferred from homology"/>
<feature type="transmembrane region" description="Helical" evidence="6">
    <location>
        <begin position="106"/>
        <end position="127"/>
    </location>
</feature>
<evidence type="ECO:0000313" key="9">
    <source>
        <dbReference type="Proteomes" id="UP001493487"/>
    </source>
</evidence>
<evidence type="ECO:0000256" key="3">
    <source>
        <dbReference type="ARBA" id="ARBA00022692"/>
    </source>
</evidence>
<keyword evidence="4 6" id="KW-1133">Transmembrane helix</keyword>
<evidence type="ECO:0000256" key="1">
    <source>
        <dbReference type="ARBA" id="ARBA00004141"/>
    </source>
</evidence>
<dbReference type="InterPro" id="IPR035906">
    <property type="entry name" value="MetI-like_sf"/>
</dbReference>
<dbReference type="PANTHER" id="PTHR43496:SF1">
    <property type="entry name" value="POLYGALACTURONAN_RHAMNOGALACTURONAN TRANSPORT SYSTEM PERMEASE PROTEIN YTEP"/>
    <property type="match status" value="1"/>
</dbReference>
<comment type="similarity">
    <text evidence="6">Belongs to the binding-protein-dependent transport system permease family.</text>
</comment>
<evidence type="ECO:0000259" key="7">
    <source>
        <dbReference type="PROSITE" id="PS50928"/>
    </source>
</evidence>
<feature type="transmembrane region" description="Helical" evidence="6">
    <location>
        <begin position="208"/>
        <end position="231"/>
    </location>
</feature>
<dbReference type="CDD" id="cd06261">
    <property type="entry name" value="TM_PBP2"/>
    <property type="match status" value="1"/>
</dbReference>
<keyword evidence="9" id="KW-1185">Reference proteome</keyword>
<feature type="transmembrane region" description="Helical" evidence="6">
    <location>
        <begin position="160"/>
        <end position="188"/>
    </location>
</feature>
<evidence type="ECO:0000256" key="2">
    <source>
        <dbReference type="ARBA" id="ARBA00022448"/>
    </source>
</evidence>
<keyword evidence="5 6" id="KW-0472">Membrane</keyword>
<sequence length="301" mass="34396">MRRDVWNNRYLYLFILPGVIWFLVFCYQPMYGLLIAFKDYDIVAGVLDSPWVGLKYFENFFRDYHFKNIMVNTVAISLLKLIIGFPAPILLALLLNEIRARTFKRIVQTVSYLPFFVSWVVVAGIWYELLTFDQGGIVNTFLMSVGLIKEPVFWFGNENYFWWIVVVSDIWKGIGWGAIIYLAALSGIDEELYEASVMDGANRWKQTWHITLPGIRSTIIILFIFSAGNIMNAGFDQIYVMQNPTVMGRAEIIDTYVMTTGIFQANYSIATAVGLFKSIIGLGLLLMTNALVKLFGEDGIL</sequence>
<accession>A0ABV1KMK1</accession>
<evidence type="ECO:0000256" key="6">
    <source>
        <dbReference type="RuleBase" id="RU363032"/>
    </source>
</evidence>
<dbReference type="SUPFAM" id="SSF161098">
    <property type="entry name" value="MetI-like"/>
    <property type="match status" value="1"/>
</dbReference>
<comment type="caution">
    <text evidence="8">The sequence shown here is derived from an EMBL/GenBank/DDBJ whole genome shotgun (WGS) entry which is preliminary data.</text>
</comment>
<reference evidence="8 9" key="1">
    <citation type="journal article" date="2023" name="Genome Announc.">
        <title>Pan-Genome Analyses of the Genus Cohnella and Proposal of the Novel Species Cohnella silvisoli sp. nov., Isolated from Forest Soil.</title>
        <authorList>
            <person name="Wang C."/>
            <person name="Mao L."/>
            <person name="Bao G."/>
            <person name="Zhu H."/>
        </authorList>
    </citation>
    <scope>NUCLEOTIDE SEQUENCE [LARGE SCALE GENOMIC DNA]</scope>
    <source>
        <strain evidence="8 9">NL03-T5-1</strain>
    </source>
</reference>
<dbReference type="EMBL" id="JASKHM010000001">
    <property type="protein sequence ID" value="MEQ4481043.1"/>
    <property type="molecule type" value="Genomic_DNA"/>
</dbReference>
<dbReference type="PROSITE" id="PS50928">
    <property type="entry name" value="ABC_TM1"/>
    <property type="match status" value="1"/>
</dbReference>
<feature type="transmembrane region" description="Helical" evidence="6">
    <location>
        <begin position="69"/>
        <end position="94"/>
    </location>
</feature>
<protein>
    <submittedName>
        <fullName evidence="8">ABC transporter permease subunit</fullName>
    </submittedName>
</protein>
<gene>
    <name evidence="8" type="ORF">QJS35_01400</name>
</gene>
<organism evidence="8 9">
    <name type="scientific">Cohnella silvisoli</name>
    <dbReference type="NCBI Taxonomy" id="2873699"/>
    <lineage>
        <taxon>Bacteria</taxon>
        <taxon>Bacillati</taxon>
        <taxon>Bacillota</taxon>
        <taxon>Bacilli</taxon>
        <taxon>Bacillales</taxon>
        <taxon>Paenibacillaceae</taxon>
        <taxon>Cohnella</taxon>
    </lineage>
</organism>
<feature type="transmembrane region" description="Helical" evidence="6">
    <location>
        <begin position="267"/>
        <end position="287"/>
    </location>
</feature>
<feature type="domain" description="ABC transmembrane type-1" evidence="7">
    <location>
        <begin position="70"/>
        <end position="288"/>
    </location>
</feature>
<dbReference type="PANTHER" id="PTHR43496">
    <property type="entry name" value="PROTEIN LPLB"/>
    <property type="match status" value="1"/>
</dbReference>
<keyword evidence="3 6" id="KW-0812">Transmembrane</keyword>
<evidence type="ECO:0000313" key="8">
    <source>
        <dbReference type="EMBL" id="MEQ4481043.1"/>
    </source>
</evidence>
<dbReference type="Gene3D" id="1.10.3720.10">
    <property type="entry name" value="MetI-like"/>
    <property type="match status" value="1"/>
</dbReference>
<comment type="subcellular location">
    <subcellularLocation>
        <location evidence="6">Cell membrane</location>
        <topology evidence="6">Multi-pass membrane protein</topology>
    </subcellularLocation>
    <subcellularLocation>
        <location evidence="1">Membrane</location>
        <topology evidence="1">Multi-pass membrane protein</topology>
    </subcellularLocation>
</comment>
<evidence type="ECO:0000256" key="4">
    <source>
        <dbReference type="ARBA" id="ARBA00022989"/>
    </source>
</evidence>